<dbReference type="AlphaFoldDB" id="A0AB39TVY0"/>
<feature type="compositionally biased region" description="Low complexity" evidence="1">
    <location>
        <begin position="334"/>
        <end position="348"/>
    </location>
</feature>
<evidence type="ECO:0000313" key="2">
    <source>
        <dbReference type="EMBL" id="XDQ83254.1"/>
    </source>
</evidence>
<name>A0AB39TVY0_9ACTN</name>
<dbReference type="RefSeq" id="WP_369185424.1">
    <property type="nucleotide sequence ID" value="NZ_CP163445.1"/>
</dbReference>
<protein>
    <recommendedName>
        <fullName evidence="3">DUF222 domain-containing protein</fullName>
    </recommendedName>
</protein>
<proteinExistence type="predicted"/>
<gene>
    <name evidence="2" type="ORF">AB2U05_34505</name>
</gene>
<organism evidence="2">
    <name type="scientific">Streptomyces sp. Y1</name>
    <dbReference type="NCBI Taxonomy" id="3238634"/>
    <lineage>
        <taxon>Bacteria</taxon>
        <taxon>Bacillati</taxon>
        <taxon>Actinomycetota</taxon>
        <taxon>Actinomycetes</taxon>
        <taxon>Kitasatosporales</taxon>
        <taxon>Streptomycetaceae</taxon>
        <taxon>Streptomyces</taxon>
    </lineage>
</organism>
<sequence length="379" mass="39959">MTMPYPGEPFAEAVGEAVQTSAMAVRLVLAVADAVRRAAQRRAGGEQPLPPPDQAVPEAAGDLKALVSPDVAWALMSGADWPAMAQQLVALRRAGVDLEQFLPRVGEIAVLVRDAVAADAARTAAEGTEEWARLLRSTMPAGPVREAILSSPAWPGLAATMNALRERGVDVRQLLAAAHAEGVGVDQAISRVLDAGRRTSAGSSRDAVRSYGPLTVGLDLPPDLDLGDRRRALAQLGVSEAENARYVRCVHLALAGREREAALLVNARQWPLLAARMARLEDDGRSVPAHLARLLRDRSWEAGPVSALVPRLVHATAEALHRPTHDGLASAPVVTASAKASSATTGGPPSRARGNAPSHRPKGTPYRAPVPHPASRRSR</sequence>
<feature type="region of interest" description="Disordered" evidence="1">
    <location>
        <begin position="334"/>
        <end position="379"/>
    </location>
</feature>
<reference evidence="2" key="1">
    <citation type="submission" date="2024-07" db="EMBL/GenBank/DDBJ databases">
        <authorList>
            <person name="Yu S.T."/>
        </authorList>
    </citation>
    <scope>NUCLEOTIDE SEQUENCE</scope>
    <source>
        <strain evidence="2">Y1</strain>
    </source>
</reference>
<dbReference type="EMBL" id="CP163445">
    <property type="protein sequence ID" value="XDQ83254.1"/>
    <property type="molecule type" value="Genomic_DNA"/>
</dbReference>
<evidence type="ECO:0000256" key="1">
    <source>
        <dbReference type="SAM" id="MobiDB-lite"/>
    </source>
</evidence>
<evidence type="ECO:0008006" key="3">
    <source>
        <dbReference type="Google" id="ProtNLM"/>
    </source>
</evidence>
<accession>A0AB39TVY0</accession>